<reference evidence="4 5" key="1">
    <citation type="journal article" date="2017" name="Clin. Infect. Dis.">
        <title>Simultaneous emergence of multidrug-resistant Candida auris on 3 continents confirmed by whole-genome sequencing and epidemiological analyses.</title>
        <authorList>
            <person name="Lockhart S.R."/>
            <person name="Etienne K.A."/>
            <person name="Vallabhaneni S."/>
            <person name="Farooqi J."/>
            <person name="Chowdhary A."/>
            <person name="Govender N.P."/>
            <person name="Colombo A.L."/>
            <person name="Calvo B."/>
            <person name="Cuomo C.A."/>
            <person name="Desjardins C.A."/>
            <person name="Berkow E.L."/>
            <person name="Castanheira M."/>
            <person name="Magobo R.E."/>
            <person name="Jabeen K."/>
            <person name="Asghar R.J."/>
            <person name="Meis J.F."/>
            <person name="Jackson B."/>
            <person name="Chiller T."/>
            <person name="Litvintseva A.P."/>
        </authorList>
    </citation>
    <scope>NUCLEOTIDE SEQUENCE [LARGE SCALE GENOMIC DNA]</scope>
    <source>
        <strain evidence="4 5">B8441</strain>
    </source>
</reference>
<gene>
    <name evidence="4" type="ORF">B9J08_001782</name>
    <name evidence="3" type="ORF">B9J08_00252</name>
</gene>
<dbReference type="InterPro" id="IPR007590">
    <property type="entry name" value="Saf4/Yju2"/>
</dbReference>
<feature type="region of interest" description="Disordered" evidence="2">
    <location>
        <begin position="251"/>
        <end position="306"/>
    </location>
</feature>
<proteinExistence type="predicted"/>
<dbReference type="VEuPathDB" id="FungiDB:CJJ09_001698"/>
<dbReference type="EMBL" id="PEKT02000004">
    <property type="protein sequence ID" value="PIS55678.1"/>
    <property type="molecule type" value="Genomic_DNA"/>
</dbReference>
<sequence length="306" mass="35249">MSERKAINKWYPPDYDPSKVPKKSKTQSKGRDRVRLMLPFSMKCLKCNEFISARRKFNATKEATSEKYMGFKIIKFHVRCPCCNNGIVFRTDPASAGFVPVEGGVRNYESLAREHPKINRMETDEEILSRLEKEEEASRQFKEQQEMRKRNPFWQRTGNSNDAMKNLENKLAKQQEEQQMYDHLVQLQDKASRLQESGGSDRLVQDAQNKLREEMAKKREFGDANFDSIEEARKTADTLVSPAVTMSKVITVKKPKKMTETHQPSQPKFRSNDNDIQHDTNLTPEPTKSGLSSLLGYASSDDDDNN</sequence>
<dbReference type="OMA" id="KRITEPW"/>
<dbReference type="GO" id="GO:0071006">
    <property type="term" value="C:U2-type catalytic step 1 spliceosome"/>
    <property type="evidence" value="ECO:0007669"/>
    <property type="project" value="TreeGrafter"/>
</dbReference>
<dbReference type="GO" id="GO:0000398">
    <property type="term" value="P:mRNA splicing, via spliceosome"/>
    <property type="evidence" value="ECO:0007669"/>
    <property type="project" value="InterPro"/>
</dbReference>
<feature type="region of interest" description="Disordered" evidence="2">
    <location>
        <begin position="1"/>
        <end position="31"/>
    </location>
</feature>
<keyword evidence="1" id="KW-0175">Coiled coil</keyword>
<organism evidence="4">
    <name type="scientific">Candidozyma auris</name>
    <name type="common">Yeast</name>
    <name type="synonym">Candida auris</name>
    <dbReference type="NCBI Taxonomy" id="498019"/>
    <lineage>
        <taxon>Eukaryota</taxon>
        <taxon>Fungi</taxon>
        <taxon>Dikarya</taxon>
        <taxon>Ascomycota</taxon>
        <taxon>Saccharomycotina</taxon>
        <taxon>Pichiomycetes</taxon>
        <taxon>Metschnikowiaceae</taxon>
        <taxon>Candidozyma</taxon>
    </lineage>
</organism>
<evidence type="ECO:0000256" key="1">
    <source>
        <dbReference type="SAM" id="Coils"/>
    </source>
</evidence>
<accession>A0A5Q7YAL5</accession>
<dbReference type="VEuPathDB" id="FungiDB:CJJ07_002704"/>
<reference evidence="3 5" key="3">
    <citation type="journal article" date="2018" name="Nat. Commun.">
        <title>Genomic insights into multidrug-resistance, mating and virulence in Candida auris and related emerging species.</title>
        <authorList>
            <person name="Munoz J.F."/>
            <person name="Gade L."/>
            <person name="Chow N.A."/>
            <person name="Loparev V.N."/>
            <person name="Juieng P."/>
            <person name="Berkow E.L."/>
            <person name="Farrer R.A."/>
            <person name="Litvintseva A.P."/>
            <person name="Cuomo C.A."/>
        </authorList>
    </citation>
    <scope>GENOME REANNOTATION</scope>
    <source>
        <strain evidence="3 5">B8441</strain>
    </source>
</reference>
<evidence type="ECO:0000256" key="2">
    <source>
        <dbReference type="SAM" id="MobiDB-lite"/>
    </source>
</evidence>
<dbReference type="VEuPathDB" id="FungiDB:B9J08_001782"/>
<dbReference type="AlphaFoldDB" id="A0A2H0ZYI6"/>
<reference evidence="4" key="2">
    <citation type="submission" date="2017-11" db="EMBL/GenBank/DDBJ databases">
        <title>Candida auris genome assembly and annotation.</title>
        <authorList>
            <person name="Munoz J.F."/>
            <person name="Gade L.G."/>
            <person name="Chow N.A."/>
            <person name="Litvintseva A.P."/>
            <person name="Loparev V.N."/>
            <person name="Cuomo C.A."/>
        </authorList>
    </citation>
    <scope>NUCLEOTIDE SEQUENCE</scope>
    <source>
        <strain evidence="4">B8441</strain>
    </source>
</reference>
<evidence type="ECO:0008006" key="6">
    <source>
        <dbReference type="Google" id="ProtNLM"/>
    </source>
</evidence>
<dbReference type="Pfam" id="PF04502">
    <property type="entry name" value="Saf4_Yju2"/>
    <property type="match status" value="1"/>
</dbReference>
<accession>A0A2H0ZYI6</accession>
<comment type="caution">
    <text evidence="4">The sequence shown here is derived from an EMBL/GenBank/DDBJ whole genome shotgun (WGS) entry which is preliminary data.</text>
</comment>
<dbReference type="STRING" id="498019.A0A2H0ZYI6"/>
<protein>
    <recommendedName>
        <fullName evidence="6">Splicing factor YJU2</fullName>
    </recommendedName>
</protein>
<dbReference type="VEuPathDB" id="FungiDB:CJI97_002443"/>
<dbReference type="EMBL" id="PEKT03000001">
    <property type="protein sequence ID" value="KAK8441936.1"/>
    <property type="molecule type" value="Genomic_DNA"/>
</dbReference>
<keyword evidence="5" id="KW-1185">Reference proteome</keyword>
<dbReference type="PANTHER" id="PTHR12111:SF1">
    <property type="entry name" value="SPLICING FACTOR YJU2"/>
    <property type="match status" value="1"/>
</dbReference>
<dbReference type="Proteomes" id="UP000230249">
    <property type="component" value="Unassembled WGS sequence"/>
</dbReference>
<evidence type="ECO:0000313" key="4">
    <source>
        <dbReference type="EMBL" id="PIS55678.1"/>
    </source>
</evidence>
<feature type="coiled-coil region" evidence="1">
    <location>
        <begin position="157"/>
        <end position="184"/>
    </location>
</feature>
<evidence type="ECO:0000313" key="5">
    <source>
        <dbReference type="Proteomes" id="UP000230249"/>
    </source>
</evidence>
<name>A0A2H0ZYI6_CANAR</name>
<evidence type="ECO:0000313" key="3">
    <source>
        <dbReference type="EMBL" id="KAK8441936.1"/>
    </source>
</evidence>
<feature type="compositionally biased region" description="Low complexity" evidence="2">
    <location>
        <begin position="289"/>
        <end position="299"/>
    </location>
</feature>
<reference evidence="3" key="4">
    <citation type="submission" date="2024-03" db="EMBL/GenBank/DDBJ databases">
        <title>Improved genome assembly of Candida auris strain B8441 and annotation of B11205.</title>
        <authorList>
            <person name="Cauldron N.C."/>
            <person name="Shea T."/>
            <person name="Cuomo C.A."/>
        </authorList>
    </citation>
    <scope>NUCLEOTIDE SEQUENCE</scope>
    <source>
        <strain evidence="3">B8441</strain>
    </source>
</reference>
<dbReference type="VEuPathDB" id="FungiDB:CJI96_0000242"/>
<dbReference type="PANTHER" id="PTHR12111">
    <property type="entry name" value="SPLICING FACTOR YJU2"/>
    <property type="match status" value="1"/>
</dbReference>